<reference evidence="2" key="1">
    <citation type="journal article" date="2019" name="Int. J. Syst. Evol. Microbiol.">
        <title>The Global Catalogue of Microorganisms (GCM) 10K type strain sequencing project: providing services to taxonomists for standard genome sequencing and annotation.</title>
        <authorList>
            <consortium name="The Broad Institute Genomics Platform"/>
            <consortium name="The Broad Institute Genome Sequencing Center for Infectious Disease"/>
            <person name="Wu L."/>
            <person name="Ma J."/>
        </authorList>
    </citation>
    <scope>NUCLEOTIDE SEQUENCE [LARGE SCALE GENOMIC DNA]</scope>
    <source>
        <strain evidence="2">KCTC 42644</strain>
    </source>
</reference>
<sequence length="71" mass="8211">MAGKRIYPSFLIFLDEKGSFRWSYSESASRTLCTSPEAFDRMQDAEAAIELMRRSRAAQMWATDDAKAKRR</sequence>
<dbReference type="RefSeq" id="WP_380855296.1">
    <property type="nucleotide sequence ID" value="NZ_JBHRXV010000001.1"/>
</dbReference>
<dbReference type="Gene3D" id="2.30.29.80">
    <property type="match status" value="1"/>
</dbReference>
<dbReference type="EMBL" id="JBHRXV010000001">
    <property type="protein sequence ID" value="MFC3711076.1"/>
    <property type="molecule type" value="Genomic_DNA"/>
</dbReference>
<protein>
    <recommendedName>
        <fullName evidence="3">DUF1508 domain-containing protein</fullName>
    </recommendedName>
</protein>
<gene>
    <name evidence="1" type="ORF">ACFOMD_00745</name>
</gene>
<organism evidence="1 2">
    <name type="scientific">Sphingoaurantiacus capsulatus</name>
    <dbReference type="NCBI Taxonomy" id="1771310"/>
    <lineage>
        <taxon>Bacteria</taxon>
        <taxon>Pseudomonadati</taxon>
        <taxon>Pseudomonadota</taxon>
        <taxon>Alphaproteobacteria</taxon>
        <taxon>Sphingomonadales</taxon>
        <taxon>Sphingosinicellaceae</taxon>
        <taxon>Sphingoaurantiacus</taxon>
    </lineage>
</organism>
<keyword evidence="2" id="KW-1185">Reference proteome</keyword>
<name>A0ABV7X4K4_9SPHN</name>
<comment type="caution">
    <text evidence="1">The sequence shown here is derived from an EMBL/GenBank/DDBJ whole genome shotgun (WGS) entry which is preliminary data.</text>
</comment>
<accession>A0ABV7X4K4</accession>
<evidence type="ECO:0000313" key="1">
    <source>
        <dbReference type="EMBL" id="MFC3711076.1"/>
    </source>
</evidence>
<dbReference type="InterPro" id="IPR036913">
    <property type="entry name" value="YegP-like_sf"/>
</dbReference>
<evidence type="ECO:0008006" key="3">
    <source>
        <dbReference type="Google" id="ProtNLM"/>
    </source>
</evidence>
<dbReference type="SUPFAM" id="SSF160113">
    <property type="entry name" value="YegP-like"/>
    <property type="match status" value="1"/>
</dbReference>
<evidence type="ECO:0000313" key="2">
    <source>
        <dbReference type="Proteomes" id="UP001595615"/>
    </source>
</evidence>
<proteinExistence type="predicted"/>
<dbReference type="Proteomes" id="UP001595615">
    <property type="component" value="Unassembled WGS sequence"/>
</dbReference>